<dbReference type="InterPro" id="IPR036554">
    <property type="entry name" value="GHMP_kinase_C_sf"/>
</dbReference>
<dbReference type="PRINTS" id="PR00473">
    <property type="entry name" value="GALCTOKINASE"/>
</dbReference>
<evidence type="ECO:0000259" key="15">
    <source>
        <dbReference type="Pfam" id="PF10509"/>
    </source>
</evidence>
<dbReference type="InterPro" id="IPR000705">
    <property type="entry name" value="Galactokinase"/>
</dbReference>
<feature type="domain" description="Galactokinase N-terminal" evidence="15">
    <location>
        <begin position="33"/>
        <end position="80"/>
    </location>
</feature>
<comment type="pathway">
    <text evidence="1">Carbohydrate metabolism; galactose metabolism.</text>
</comment>
<keyword evidence="18" id="KW-1185">Reference proteome</keyword>
<keyword evidence="10" id="KW-0119">Carbohydrate metabolism</keyword>
<dbReference type="Pfam" id="PF00288">
    <property type="entry name" value="GHMP_kinases_N"/>
    <property type="match status" value="1"/>
</dbReference>
<dbReference type="Pfam" id="PF10509">
    <property type="entry name" value="GalKase_gal_bdg"/>
    <property type="match status" value="1"/>
</dbReference>
<dbReference type="UniPathway" id="UPA00214"/>
<dbReference type="VEuPathDB" id="FungiDB:SJAG_02950"/>
<evidence type="ECO:0000313" key="17">
    <source>
        <dbReference type="JaponicusDB" id="SJAG_02950"/>
    </source>
</evidence>
<evidence type="ECO:0000313" key="16">
    <source>
        <dbReference type="EMBL" id="EEB07833.2"/>
    </source>
</evidence>
<dbReference type="EC" id="2.7.1.6" evidence="3"/>
<keyword evidence="7" id="KW-0418">Kinase</keyword>
<dbReference type="PRINTS" id="PR00959">
    <property type="entry name" value="MEVGALKINASE"/>
</dbReference>
<dbReference type="InterPro" id="IPR019539">
    <property type="entry name" value="GalKase_N"/>
</dbReference>
<dbReference type="InterPro" id="IPR014721">
    <property type="entry name" value="Ribsml_uS5_D2-typ_fold_subgr"/>
</dbReference>
<evidence type="ECO:0000256" key="2">
    <source>
        <dbReference type="ARBA" id="ARBA00006566"/>
    </source>
</evidence>
<keyword evidence="9" id="KW-0299">Galactose metabolism</keyword>
<proteinExistence type="inferred from homology"/>
<evidence type="ECO:0000256" key="10">
    <source>
        <dbReference type="ARBA" id="ARBA00023277"/>
    </source>
</evidence>
<keyword evidence="8" id="KW-0067">ATP-binding</keyword>
<dbReference type="HOGENOM" id="CLU_017814_6_2_1"/>
<evidence type="ECO:0000256" key="12">
    <source>
        <dbReference type="ARBA" id="ARBA00049538"/>
    </source>
</evidence>
<reference evidence="16 18" key="1">
    <citation type="journal article" date="2011" name="Science">
        <title>Comparative functional genomics of the fission yeasts.</title>
        <authorList>
            <person name="Rhind N."/>
            <person name="Chen Z."/>
            <person name="Yassour M."/>
            <person name="Thompson D.A."/>
            <person name="Haas B.J."/>
            <person name="Habib N."/>
            <person name="Wapinski I."/>
            <person name="Roy S."/>
            <person name="Lin M.F."/>
            <person name="Heiman D.I."/>
            <person name="Young S.K."/>
            <person name="Furuya K."/>
            <person name="Guo Y."/>
            <person name="Pidoux A."/>
            <person name="Chen H.M."/>
            <person name="Robbertse B."/>
            <person name="Goldberg J.M."/>
            <person name="Aoki K."/>
            <person name="Bayne E.H."/>
            <person name="Berlin A.M."/>
            <person name="Desjardins C.A."/>
            <person name="Dobbs E."/>
            <person name="Dukaj L."/>
            <person name="Fan L."/>
            <person name="FitzGerald M.G."/>
            <person name="French C."/>
            <person name="Gujja S."/>
            <person name="Hansen K."/>
            <person name="Keifenheim D."/>
            <person name="Levin J.Z."/>
            <person name="Mosher R.A."/>
            <person name="Mueller C.A."/>
            <person name="Pfiffner J."/>
            <person name="Priest M."/>
            <person name="Russ C."/>
            <person name="Smialowska A."/>
            <person name="Swoboda P."/>
            <person name="Sykes S.M."/>
            <person name="Vaughn M."/>
            <person name="Vengrova S."/>
            <person name="Yoder R."/>
            <person name="Zeng Q."/>
            <person name="Allshire R."/>
            <person name="Baulcombe D."/>
            <person name="Birren B.W."/>
            <person name="Brown W."/>
            <person name="Ekwall K."/>
            <person name="Kellis M."/>
            <person name="Leatherwood J."/>
            <person name="Levin H."/>
            <person name="Margalit H."/>
            <person name="Martienssen R."/>
            <person name="Nieduszynski C.A."/>
            <person name="Spatafora J.W."/>
            <person name="Friedman N."/>
            <person name="Dalgaard J.Z."/>
            <person name="Baumann P."/>
            <person name="Niki H."/>
            <person name="Regev A."/>
            <person name="Nusbaum C."/>
        </authorList>
    </citation>
    <scope>NUCLEOTIDE SEQUENCE [LARGE SCALE GENOMIC DNA]</scope>
    <source>
        <strain evidence="18">yFS275 / FY16936</strain>
    </source>
</reference>
<dbReference type="EMBL" id="KE651167">
    <property type="protein sequence ID" value="EEB07833.2"/>
    <property type="molecule type" value="Genomic_DNA"/>
</dbReference>
<evidence type="ECO:0000256" key="6">
    <source>
        <dbReference type="ARBA" id="ARBA00022741"/>
    </source>
</evidence>
<gene>
    <name evidence="17" type="primary">gal1</name>
    <name evidence="16" type="ORF">SJAG_02950</name>
</gene>
<evidence type="ECO:0000256" key="9">
    <source>
        <dbReference type="ARBA" id="ARBA00023144"/>
    </source>
</evidence>
<name>B6K2X6_SCHJY</name>
<evidence type="ECO:0000256" key="5">
    <source>
        <dbReference type="ARBA" id="ARBA00022679"/>
    </source>
</evidence>
<dbReference type="AlphaFoldDB" id="B6K2X6"/>
<dbReference type="GO" id="GO:0006012">
    <property type="term" value="P:galactose metabolic process"/>
    <property type="evidence" value="ECO:0000318"/>
    <property type="project" value="GO_Central"/>
</dbReference>
<dbReference type="Gene3D" id="3.30.230.10">
    <property type="match status" value="1"/>
</dbReference>
<organism evidence="16 18">
    <name type="scientific">Schizosaccharomyces japonicus (strain yFS275 / FY16936)</name>
    <name type="common">Fission yeast</name>
    <dbReference type="NCBI Taxonomy" id="402676"/>
    <lineage>
        <taxon>Eukaryota</taxon>
        <taxon>Fungi</taxon>
        <taxon>Dikarya</taxon>
        <taxon>Ascomycota</taxon>
        <taxon>Taphrinomycotina</taxon>
        <taxon>Schizosaccharomycetes</taxon>
        <taxon>Schizosaccharomycetales</taxon>
        <taxon>Schizosaccharomycetaceae</taxon>
        <taxon>Schizosaccharomyces</taxon>
    </lineage>
</organism>
<comment type="similarity">
    <text evidence="2">Belongs to the GHMP kinase family. GalK subfamily.</text>
</comment>
<dbReference type="Pfam" id="PF08544">
    <property type="entry name" value="GHMP_kinases_C"/>
    <property type="match status" value="1"/>
</dbReference>
<dbReference type="InterPro" id="IPR006204">
    <property type="entry name" value="GHMP_kinase_N_dom"/>
</dbReference>
<dbReference type="JaponicusDB" id="SJAG_02950">
    <property type="gene designation" value="gal1"/>
</dbReference>
<evidence type="ECO:0000256" key="4">
    <source>
        <dbReference type="ARBA" id="ARBA00019487"/>
    </source>
</evidence>
<dbReference type="OMA" id="GFHDTYF"/>
<dbReference type="InterPro" id="IPR020568">
    <property type="entry name" value="Ribosomal_Su5_D2-typ_SF"/>
</dbReference>
<dbReference type="eggNOG" id="KOG0631">
    <property type="taxonomic scope" value="Eukaryota"/>
</dbReference>
<dbReference type="GO" id="GO:0000411">
    <property type="term" value="P:positive regulation of transcription by galactose"/>
    <property type="evidence" value="ECO:0007669"/>
    <property type="project" value="UniProtKB-ARBA"/>
</dbReference>
<dbReference type="Proteomes" id="UP000001744">
    <property type="component" value="Unassembled WGS sequence"/>
</dbReference>
<dbReference type="GeneID" id="7051727"/>
<keyword evidence="6" id="KW-0547">Nucleotide-binding</keyword>
<accession>B6K2X6</accession>
<dbReference type="PANTHER" id="PTHR10457:SF7">
    <property type="entry name" value="GALACTOKINASE-RELATED"/>
    <property type="match status" value="1"/>
</dbReference>
<dbReference type="FunFam" id="1.20.1440.340:FF:000003">
    <property type="entry name" value="GAL1p Galactokinase"/>
    <property type="match status" value="1"/>
</dbReference>
<dbReference type="Gene3D" id="1.20.1440.340">
    <property type="match status" value="1"/>
</dbReference>
<dbReference type="SUPFAM" id="SSF54211">
    <property type="entry name" value="Ribosomal protein S5 domain 2-like"/>
    <property type="match status" value="1"/>
</dbReference>
<dbReference type="InterPro" id="IPR013750">
    <property type="entry name" value="GHMP_kinase_C_dom"/>
</dbReference>
<dbReference type="InterPro" id="IPR006203">
    <property type="entry name" value="GHMP_knse_ATP-bd_CS"/>
</dbReference>
<keyword evidence="5" id="KW-0808">Transferase</keyword>
<evidence type="ECO:0000259" key="13">
    <source>
        <dbReference type="Pfam" id="PF00288"/>
    </source>
</evidence>
<dbReference type="NCBIfam" id="TIGR00131">
    <property type="entry name" value="gal_kin"/>
    <property type="match status" value="1"/>
</dbReference>
<protein>
    <recommendedName>
        <fullName evidence="4">Galactokinase</fullName>
        <ecNumber evidence="3">2.7.1.6</ecNumber>
    </recommendedName>
    <alternativeName>
        <fullName evidence="11">Galactose kinase</fullName>
    </alternativeName>
</protein>
<evidence type="ECO:0000256" key="3">
    <source>
        <dbReference type="ARBA" id="ARBA00012315"/>
    </source>
</evidence>
<feature type="domain" description="GHMP kinase N-terminal" evidence="13">
    <location>
        <begin position="131"/>
        <end position="220"/>
    </location>
</feature>
<feature type="domain" description="GHMP kinase C-terminal" evidence="14">
    <location>
        <begin position="418"/>
        <end position="490"/>
    </location>
</feature>
<dbReference type="InterPro" id="IPR006206">
    <property type="entry name" value="Mevalonate/galactokinase"/>
</dbReference>
<sequence length="530" mass="58893">MAIMVPVVPTFQDLSFYSDPTGNQPRYESALRLFEKSFHEKPAFFSRSPGRVNIVGEHIDYNYFSVLPMALEVDVIIAAATATDNKVILTNTDPKFQQEEFELPIDGSVITINKEHHSWGNYFRCALIVAHHFIKEKYGNLIDNGKKPLKGLRLTFDGNVPTGGGLSSSAAFCVASIVTILKANGIKSISKDDLTHISVVSEHYVGVNTGGMDQCASIYGEPNKLLLIQFRPKLIGIPFQIPSTNPKMVFLVTNTLFQANKHETAPKNYNLRVVEMAIASELFAKKYSLNTPKDSNLKGAGTLRGVMDAYFEQILRQPAWDGNDLKIGIGRMKEMLNLAEELFTSEEKKGFTTVQVAKRFGMSVGAFTKTFLTQIPVRFEVLKLYQRTVHVYSDAMRVLEVLQLFREHQPTDPSIAFLTEFGKILNESQVSNELYNNSSSPELKEVCAISTAYGAYGARTTGAGWGGSAVHLCTVDKLPEIVAALTEQYYKKHFPRITQKELDSAIVVSKPGIGTCVVEYNENIISGRKM</sequence>
<dbReference type="STRING" id="402676.B6K2X6"/>
<evidence type="ECO:0000259" key="14">
    <source>
        <dbReference type="Pfam" id="PF08544"/>
    </source>
</evidence>
<dbReference type="SUPFAM" id="SSF55060">
    <property type="entry name" value="GHMP Kinase, C-terminal domain"/>
    <property type="match status" value="1"/>
</dbReference>
<dbReference type="PROSITE" id="PS00627">
    <property type="entry name" value="GHMP_KINASES_ATP"/>
    <property type="match status" value="1"/>
</dbReference>
<dbReference type="GO" id="GO:0005524">
    <property type="term" value="F:ATP binding"/>
    <property type="evidence" value="ECO:0007669"/>
    <property type="project" value="UniProtKB-KW"/>
</dbReference>
<comment type="catalytic activity">
    <reaction evidence="12">
        <text>alpha-D-galactose + ATP = alpha-D-galactose 1-phosphate + ADP + H(+)</text>
        <dbReference type="Rhea" id="RHEA:13553"/>
        <dbReference type="ChEBI" id="CHEBI:15378"/>
        <dbReference type="ChEBI" id="CHEBI:28061"/>
        <dbReference type="ChEBI" id="CHEBI:30616"/>
        <dbReference type="ChEBI" id="CHEBI:58336"/>
        <dbReference type="ChEBI" id="CHEBI:456216"/>
        <dbReference type="EC" id="2.7.1.6"/>
    </reaction>
    <physiologicalReaction direction="left-to-right" evidence="12">
        <dbReference type="Rhea" id="RHEA:13554"/>
    </physiologicalReaction>
</comment>
<evidence type="ECO:0000256" key="8">
    <source>
        <dbReference type="ARBA" id="ARBA00022840"/>
    </source>
</evidence>
<dbReference type="RefSeq" id="XP_002174126.2">
    <property type="nucleotide sequence ID" value="XM_002174090.2"/>
</dbReference>
<evidence type="ECO:0000256" key="11">
    <source>
        <dbReference type="ARBA" id="ARBA00029590"/>
    </source>
</evidence>
<dbReference type="GO" id="GO:0005829">
    <property type="term" value="C:cytosol"/>
    <property type="evidence" value="ECO:0000318"/>
    <property type="project" value="GO_Central"/>
</dbReference>
<evidence type="ECO:0000256" key="1">
    <source>
        <dbReference type="ARBA" id="ARBA00004947"/>
    </source>
</evidence>
<evidence type="ECO:0000256" key="7">
    <source>
        <dbReference type="ARBA" id="ARBA00022777"/>
    </source>
</evidence>
<dbReference type="GO" id="GO:0004335">
    <property type="term" value="F:galactokinase activity"/>
    <property type="evidence" value="ECO:0000318"/>
    <property type="project" value="GO_Central"/>
</dbReference>
<evidence type="ECO:0000313" key="18">
    <source>
        <dbReference type="Proteomes" id="UP000001744"/>
    </source>
</evidence>
<dbReference type="FunFam" id="3.30.230.10:FF:000056">
    <property type="entry name" value="GAL1p Galactokinase"/>
    <property type="match status" value="1"/>
</dbReference>
<dbReference type="PANTHER" id="PTHR10457">
    <property type="entry name" value="MEVALONATE KINASE/GALACTOKINASE"/>
    <property type="match status" value="1"/>
</dbReference>
<dbReference type="PIRSF" id="PIRSF000530">
    <property type="entry name" value="Galactokinase"/>
    <property type="match status" value="1"/>
</dbReference>
<dbReference type="OrthoDB" id="187738at2759"/>